<dbReference type="AlphaFoldDB" id="A0A6J4PW52"/>
<dbReference type="InterPro" id="IPR003594">
    <property type="entry name" value="HATPase_dom"/>
</dbReference>
<evidence type="ECO:0000256" key="1">
    <source>
        <dbReference type="ARBA" id="ARBA00000085"/>
    </source>
</evidence>
<comment type="catalytic activity">
    <reaction evidence="1">
        <text>ATP + protein L-histidine = ADP + protein N-phospho-L-histidine.</text>
        <dbReference type="EC" id="2.7.13.3"/>
    </reaction>
</comment>
<dbReference type="GO" id="GO:0005886">
    <property type="term" value="C:plasma membrane"/>
    <property type="evidence" value="ECO:0007669"/>
    <property type="project" value="TreeGrafter"/>
</dbReference>
<feature type="domain" description="Histidine kinase/HSP90-like ATPase" evidence="5">
    <location>
        <begin position="20"/>
        <end position="52"/>
    </location>
</feature>
<dbReference type="Gene3D" id="3.30.565.10">
    <property type="entry name" value="Histidine kinase-like ATPase, C-terminal domain"/>
    <property type="match status" value="1"/>
</dbReference>
<accession>A0A6J4PW52</accession>
<protein>
    <recommendedName>
        <fullName evidence="2">histidine kinase</fullName>
        <ecNumber evidence="2">2.7.13.3</ecNumber>
    </recommendedName>
</protein>
<evidence type="ECO:0000256" key="2">
    <source>
        <dbReference type="ARBA" id="ARBA00012438"/>
    </source>
</evidence>
<dbReference type="Pfam" id="PF02518">
    <property type="entry name" value="HATPase_c"/>
    <property type="match status" value="1"/>
</dbReference>
<dbReference type="SUPFAM" id="SSF55874">
    <property type="entry name" value="ATPase domain of HSP90 chaperone/DNA topoisomerase II/histidine kinase"/>
    <property type="match status" value="1"/>
</dbReference>
<gene>
    <name evidence="6" type="ORF">AVDCRST_MAG03-2881</name>
</gene>
<keyword evidence="3" id="KW-0808">Transferase</keyword>
<dbReference type="GO" id="GO:0000155">
    <property type="term" value="F:phosphorelay sensor kinase activity"/>
    <property type="evidence" value="ECO:0007669"/>
    <property type="project" value="TreeGrafter"/>
</dbReference>
<evidence type="ECO:0000259" key="5">
    <source>
        <dbReference type="Pfam" id="PF02518"/>
    </source>
</evidence>
<dbReference type="GO" id="GO:0009927">
    <property type="term" value="F:histidine phosphotransfer kinase activity"/>
    <property type="evidence" value="ECO:0007669"/>
    <property type="project" value="TreeGrafter"/>
</dbReference>
<sequence>MTGPAVVLLDREGRVSAWNGLALCKKIVERHGGKIWVESEPGRGSTLYFTLTPPP</sequence>
<dbReference type="InterPro" id="IPR036890">
    <property type="entry name" value="HATPase_C_sf"/>
</dbReference>
<dbReference type="EMBL" id="CADCUT010000174">
    <property type="protein sequence ID" value="CAA9425854.1"/>
    <property type="molecule type" value="Genomic_DNA"/>
</dbReference>
<dbReference type="PANTHER" id="PTHR43047">
    <property type="entry name" value="TWO-COMPONENT HISTIDINE PROTEIN KINASE"/>
    <property type="match status" value="1"/>
</dbReference>
<proteinExistence type="predicted"/>
<dbReference type="PANTHER" id="PTHR43047:SF72">
    <property type="entry name" value="OSMOSENSING HISTIDINE PROTEIN KINASE SLN1"/>
    <property type="match status" value="1"/>
</dbReference>
<evidence type="ECO:0000313" key="6">
    <source>
        <dbReference type="EMBL" id="CAA9425854.1"/>
    </source>
</evidence>
<name>A0A6J4PW52_9ACTN</name>
<dbReference type="EC" id="2.7.13.3" evidence="2"/>
<keyword evidence="4" id="KW-0418">Kinase</keyword>
<organism evidence="6">
    <name type="scientific">uncultured Rubrobacteraceae bacterium</name>
    <dbReference type="NCBI Taxonomy" id="349277"/>
    <lineage>
        <taxon>Bacteria</taxon>
        <taxon>Bacillati</taxon>
        <taxon>Actinomycetota</taxon>
        <taxon>Rubrobacteria</taxon>
        <taxon>Rubrobacterales</taxon>
        <taxon>Rubrobacteraceae</taxon>
        <taxon>environmental samples</taxon>
    </lineage>
</organism>
<evidence type="ECO:0000256" key="4">
    <source>
        <dbReference type="ARBA" id="ARBA00022777"/>
    </source>
</evidence>
<reference evidence="6" key="1">
    <citation type="submission" date="2020-02" db="EMBL/GenBank/DDBJ databases">
        <authorList>
            <person name="Meier V. D."/>
        </authorList>
    </citation>
    <scope>NUCLEOTIDE SEQUENCE</scope>
    <source>
        <strain evidence="6">AVDCRST_MAG03</strain>
    </source>
</reference>
<evidence type="ECO:0000256" key="3">
    <source>
        <dbReference type="ARBA" id="ARBA00022679"/>
    </source>
</evidence>